<comment type="caution">
    <text evidence="6">The sequence shown here is derived from an EMBL/GenBank/DDBJ whole genome shotgun (WGS) entry which is preliminary data.</text>
</comment>
<evidence type="ECO:0000256" key="3">
    <source>
        <dbReference type="ARBA" id="ARBA00023242"/>
    </source>
</evidence>
<dbReference type="EMBL" id="CAKOFQ010006846">
    <property type="protein sequence ID" value="CAH1976298.1"/>
    <property type="molecule type" value="Genomic_DNA"/>
</dbReference>
<evidence type="ECO:0000259" key="5">
    <source>
        <dbReference type="PROSITE" id="PS51253"/>
    </source>
</evidence>
<dbReference type="Pfam" id="PF03221">
    <property type="entry name" value="HTH_Tnp_Tc5"/>
    <property type="match status" value="1"/>
</dbReference>
<evidence type="ECO:0000313" key="7">
    <source>
        <dbReference type="Proteomes" id="UP001152888"/>
    </source>
</evidence>
<protein>
    <recommendedName>
        <fullName evidence="5">HTH CENPB-type domain-containing protein</fullName>
    </recommendedName>
</protein>
<dbReference type="GO" id="GO:0003677">
    <property type="term" value="F:DNA binding"/>
    <property type="evidence" value="ECO:0007669"/>
    <property type="project" value="UniProtKB-KW"/>
</dbReference>
<dbReference type="Pfam" id="PF03184">
    <property type="entry name" value="DDE_1"/>
    <property type="match status" value="1"/>
</dbReference>
<dbReference type="Proteomes" id="UP001152888">
    <property type="component" value="Unassembled WGS sequence"/>
</dbReference>
<dbReference type="Gene3D" id="1.10.10.60">
    <property type="entry name" value="Homeodomain-like"/>
    <property type="match status" value="1"/>
</dbReference>
<dbReference type="CDD" id="cd15517">
    <property type="entry name" value="PHD_TCF19_like"/>
    <property type="match status" value="1"/>
</dbReference>
<comment type="subcellular location">
    <subcellularLocation>
        <location evidence="1">Nucleus</location>
    </subcellularLocation>
</comment>
<dbReference type="InterPro" id="IPR050863">
    <property type="entry name" value="CenT-Element_Derived"/>
</dbReference>
<dbReference type="InterPro" id="IPR006600">
    <property type="entry name" value="HTH_CenpB_DNA-bd_dom"/>
</dbReference>
<dbReference type="PANTHER" id="PTHR19303">
    <property type="entry name" value="TRANSPOSON"/>
    <property type="match status" value="1"/>
</dbReference>
<sequence>MPRRKAIVSPKLSAKKRKTWDVDHTKRAVQAVREKTMGTLKAAKTYGVPRTTVQRLAKMDHLSVEEAVQIKLGRGTVLTPELEESLVRYILEMEAKFYGLTRKDVKRMAFYLAEENGIRHPFGNTQTAGRGFLDLFLQRHKILSVRKPTGTSFARAKGFNKESVDNFFTLLEKAYEDHNFPANRVFNVDETGLTVVQNKVAEVVGRKGKKQIASLTSLERGSLITLITCMNAGGDFVPPMLIFPRKNMNVQLMKGTPPGSISTVHPSGWVQASLFAQWFEHFINTVKPTASSPVLLILDGHYSHTRNLEVVIMARENHVCIISLPPHSTHKLQPLDKTFMGTLKSYYSEEIRQWIRHNHRPLTQYDMGELLGRAYLKSQTGEIAVKGFRLTGIFPINRNIFSEVDFLAAEIEKGTEHCTAENDFDQSTLGTSQSDLEPPSLDNVQPGPSGKFQSDVELLNHDSVQPGPSGIKKKWGRKASQAAVITSSPYKDELLLSTANKNKQKIKSIKKKVFSQSTKKRSSISSKENKKQQSLGESESDDDETELMLADDDLDLDDLPGQKEPDDLDAECIFCESKFSEDRKGELWVQCLMCNMWCHVDCAGADKDDYVCDFCRTG</sequence>
<evidence type="ECO:0000313" key="6">
    <source>
        <dbReference type="EMBL" id="CAH1976298.1"/>
    </source>
</evidence>
<dbReference type="SUPFAM" id="SSF46689">
    <property type="entry name" value="Homeodomain-like"/>
    <property type="match status" value="1"/>
</dbReference>
<keyword evidence="2" id="KW-0238">DNA-binding</keyword>
<dbReference type="Gene3D" id="3.30.40.10">
    <property type="entry name" value="Zinc/RING finger domain, C3HC4 (zinc finger)"/>
    <property type="match status" value="1"/>
</dbReference>
<feature type="domain" description="HTH CENPB-type" evidence="5">
    <location>
        <begin position="70"/>
        <end position="146"/>
    </location>
</feature>
<dbReference type="GO" id="GO:0005634">
    <property type="term" value="C:nucleus"/>
    <property type="evidence" value="ECO:0007669"/>
    <property type="project" value="UniProtKB-SubCell"/>
</dbReference>
<dbReference type="OrthoDB" id="8191755at2759"/>
<dbReference type="InterPro" id="IPR011011">
    <property type="entry name" value="Znf_FYVE_PHD"/>
</dbReference>
<proteinExistence type="predicted"/>
<dbReference type="AlphaFoldDB" id="A0A9P0KL87"/>
<evidence type="ECO:0000256" key="2">
    <source>
        <dbReference type="ARBA" id="ARBA00023125"/>
    </source>
</evidence>
<dbReference type="Pfam" id="PF05225">
    <property type="entry name" value="HTH_psq"/>
    <property type="match status" value="1"/>
</dbReference>
<keyword evidence="3" id="KW-0539">Nucleus</keyword>
<feature type="compositionally biased region" description="Polar residues" evidence="4">
    <location>
        <begin position="425"/>
        <end position="435"/>
    </location>
</feature>
<dbReference type="PROSITE" id="PS51253">
    <property type="entry name" value="HTH_CENPB"/>
    <property type="match status" value="1"/>
</dbReference>
<name>A0A9P0KL87_ACAOB</name>
<dbReference type="InterPro" id="IPR009057">
    <property type="entry name" value="Homeodomain-like_sf"/>
</dbReference>
<feature type="region of interest" description="Disordered" evidence="4">
    <location>
        <begin position="421"/>
        <end position="454"/>
    </location>
</feature>
<organism evidence="6 7">
    <name type="scientific">Acanthoscelides obtectus</name>
    <name type="common">Bean weevil</name>
    <name type="synonym">Bruchus obtectus</name>
    <dbReference type="NCBI Taxonomy" id="200917"/>
    <lineage>
        <taxon>Eukaryota</taxon>
        <taxon>Metazoa</taxon>
        <taxon>Ecdysozoa</taxon>
        <taxon>Arthropoda</taxon>
        <taxon>Hexapoda</taxon>
        <taxon>Insecta</taxon>
        <taxon>Pterygota</taxon>
        <taxon>Neoptera</taxon>
        <taxon>Endopterygota</taxon>
        <taxon>Coleoptera</taxon>
        <taxon>Polyphaga</taxon>
        <taxon>Cucujiformia</taxon>
        <taxon>Chrysomeloidea</taxon>
        <taxon>Chrysomelidae</taxon>
        <taxon>Bruchinae</taxon>
        <taxon>Bruchini</taxon>
        <taxon>Acanthoscelides</taxon>
    </lineage>
</organism>
<keyword evidence="7" id="KW-1185">Reference proteome</keyword>
<dbReference type="InterPro" id="IPR004875">
    <property type="entry name" value="DDE_SF_endonuclease_dom"/>
</dbReference>
<dbReference type="SMART" id="SM00674">
    <property type="entry name" value="CENPB"/>
    <property type="match status" value="1"/>
</dbReference>
<dbReference type="PANTHER" id="PTHR19303:SF74">
    <property type="entry name" value="POGO TRANSPOSABLE ELEMENT WITH KRAB DOMAIN"/>
    <property type="match status" value="1"/>
</dbReference>
<feature type="region of interest" description="Disordered" evidence="4">
    <location>
        <begin position="510"/>
        <end position="544"/>
    </location>
</feature>
<dbReference type="SUPFAM" id="SSF57903">
    <property type="entry name" value="FYVE/PHD zinc finger"/>
    <property type="match status" value="1"/>
</dbReference>
<evidence type="ECO:0000256" key="1">
    <source>
        <dbReference type="ARBA" id="ARBA00004123"/>
    </source>
</evidence>
<evidence type="ECO:0000256" key="4">
    <source>
        <dbReference type="SAM" id="MobiDB-lite"/>
    </source>
</evidence>
<dbReference type="InterPro" id="IPR007889">
    <property type="entry name" value="HTH_Psq"/>
</dbReference>
<dbReference type="InterPro" id="IPR013083">
    <property type="entry name" value="Znf_RING/FYVE/PHD"/>
</dbReference>
<feature type="compositionally biased region" description="Basic residues" evidence="4">
    <location>
        <begin position="510"/>
        <end position="522"/>
    </location>
</feature>
<gene>
    <name evidence="6" type="ORF">ACAOBT_LOCUS12083</name>
</gene>
<accession>A0A9P0KL87</accession>
<reference evidence="6" key="1">
    <citation type="submission" date="2022-03" db="EMBL/GenBank/DDBJ databases">
        <authorList>
            <person name="Sayadi A."/>
        </authorList>
    </citation>
    <scope>NUCLEOTIDE SEQUENCE</scope>
</reference>